<evidence type="ECO:0000259" key="4">
    <source>
        <dbReference type="PROSITE" id="PS00662"/>
    </source>
</evidence>
<sequence length="568" mass="63508">MRSIADLLLVKGIIDDATARRAKQDARSLEQDIDEVLVNQGVPEEKVLEAKSELFGIPARAVAGSVGYETLKYISEESARHYQMVPLGTEEGVLEVGMVRPENLEAREALQFISSNIDMPFKIFLISRTDFNNVLKEYQGLGGEVSKAISEFGEQEVQLPESRVKPGKEEINVSEDAPITKTVTVILRHAVEGKASDIHIEPSSDQLRVRFRVDGVLYTSILLPMNVHEAVISRIKIMTNMKIDERRKPQDGRFRARIDKRDVDFRVSTFPTYYGEKVALRILDPDIGIKSFEELGIEGANLEKVRESLKRPFGMILITGPTGSGKSTTLYSMLKVLNDEKRNIVSLEDPVEYYVEGINQSQIRPEIDYTFASGLRSILRQDPDVIMVGEIRDRETAQLAVHAALTGHLVLSTLHTNDAIGVIPRLIDMGVDPFLIPSTLVMAMGQRLVRTLCPESRKPIEVVDRISKMLEEELAAFPADIKKTASLPKTIYEAESSPTCPKGTRGRLAIIETLLMTPELEQIILHEPSEVKIAEEGRRQNMVTMRQDGVLKVLRGIIGLEELFEVVV</sequence>
<feature type="domain" description="Bacterial type II secretion system protein E" evidence="4">
    <location>
        <begin position="379"/>
        <end position="393"/>
    </location>
</feature>
<dbReference type="Gene3D" id="3.30.300.160">
    <property type="entry name" value="Type II secretion system, protein E, N-terminal domain"/>
    <property type="match status" value="1"/>
</dbReference>
<keyword evidence="2" id="KW-0547">Nucleotide-binding</keyword>
<dbReference type="EMBL" id="LCOK01000018">
    <property type="protein sequence ID" value="KKU76525.1"/>
    <property type="molecule type" value="Genomic_DNA"/>
</dbReference>
<dbReference type="GO" id="GO:0016887">
    <property type="term" value="F:ATP hydrolysis activity"/>
    <property type="evidence" value="ECO:0007669"/>
    <property type="project" value="TreeGrafter"/>
</dbReference>
<dbReference type="Gene3D" id="3.30.450.90">
    <property type="match status" value="1"/>
</dbReference>
<dbReference type="Pfam" id="PF05157">
    <property type="entry name" value="MshEN"/>
    <property type="match status" value="1"/>
</dbReference>
<evidence type="ECO:0000313" key="5">
    <source>
        <dbReference type="EMBL" id="KKU76525.1"/>
    </source>
</evidence>
<dbReference type="InterPro" id="IPR007831">
    <property type="entry name" value="T2SS_GspE_N"/>
</dbReference>
<dbReference type="InterPro" id="IPR037257">
    <property type="entry name" value="T2SS_E_N_sf"/>
</dbReference>
<name>A0A0G1W2J2_9BACT</name>
<dbReference type="Pfam" id="PF00437">
    <property type="entry name" value="T2SSE"/>
    <property type="match status" value="1"/>
</dbReference>
<dbReference type="PANTHER" id="PTHR30258">
    <property type="entry name" value="TYPE II SECRETION SYSTEM PROTEIN GSPE-RELATED"/>
    <property type="match status" value="1"/>
</dbReference>
<dbReference type="SUPFAM" id="SSF52540">
    <property type="entry name" value="P-loop containing nucleoside triphosphate hydrolases"/>
    <property type="match status" value="1"/>
</dbReference>
<dbReference type="Proteomes" id="UP000034682">
    <property type="component" value="Unassembled WGS sequence"/>
</dbReference>
<evidence type="ECO:0000313" key="6">
    <source>
        <dbReference type="Proteomes" id="UP000034682"/>
    </source>
</evidence>
<proteinExistence type="inferred from homology"/>
<dbReference type="InterPro" id="IPR027417">
    <property type="entry name" value="P-loop_NTPase"/>
</dbReference>
<comment type="caution">
    <text evidence="5">The sequence shown here is derived from an EMBL/GenBank/DDBJ whole genome shotgun (WGS) entry which is preliminary data.</text>
</comment>
<organism evidence="5 6">
    <name type="scientific">Candidatus Giovannonibacteria bacterium GW2011_GWB1_47_6b</name>
    <dbReference type="NCBI Taxonomy" id="1618655"/>
    <lineage>
        <taxon>Bacteria</taxon>
        <taxon>Candidatus Giovannoniibacteriota</taxon>
    </lineage>
</organism>
<gene>
    <name evidence="5" type="ORF">UY02_C0018G0006</name>
</gene>
<dbReference type="PROSITE" id="PS00662">
    <property type="entry name" value="T2SP_E"/>
    <property type="match status" value="1"/>
</dbReference>
<dbReference type="PANTHER" id="PTHR30258:SF3">
    <property type="entry name" value="SLL1921 PROTEIN"/>
    <property type="match status" value="1"/>
</dbReference>
<evidence type="ECO:0000256" key="1">
    <source>
        <dbReference type="ARBA" id="ARBA00006611"/>
    </source>
</evidence>
<dbReference type="Gene3D" id="3.40.50.300">
    <property type="entry name" value="P-loop containing nucleotide triphosphate hydrolases"/>
    <property type="match status" value="1"/>
</dbReference>
<dbReference type="CDD" id="cd01129">
    <property type="entry name" value="PulE-GspE-like"/>
    <property type="match status" value="1"/>
</dbReference>
<dbReference type="PATRIC" id="fig|1618655.3.peg.406"/>
<evidence type="ECO:0000256" key="2">
    <source>
        <dbReference type="ARBA" id="ARBA00022741"/>
    </source>
</evidence>
<comment type="similarity">
    <text evidence="1">Belongs to the GSP E family.</text>
</comment>
<dbReference type="AlphaFoldDB" id="A0A0G1W2J2"/>
<reference evidence="5 6" key="1">
    <citation type="journal article" date="2015" name="Nature">
        <title>rRNA introns, odd ribosomes, and small enigmatic genomes across a large radiation of phyla.</title>
        <authorList>
            <person name="Brown C.T."/>
            <person name="Hug L.A."/>
            <person name="Thomas B.C."/>
            <person name="Sharon I."/>
            <person name="Castelle C.J."/>
            <person name="Singh A."/>
            <person name="Wilkins M.J."/>
            <person name="Williams K.H."/>
            <person name="Banfield J.F."/>
        </authorList>
    </citation>
    <scope>NUCLEOTIDE SEQUENCE [LARGE SCALE GENOMIC DNA]</scope>
</reference>
<dbReference type="GO" id="GO:0005886">
    <property type="term" value="C:plasma membrane"/>
    <property type="evidence" value="ECO:0007669"/>
    <property type="project" value="TreeGrafter"/>
</dbReference>
<evidence type="ECO:0000256" key="3">
    <source>
        <dbReference type="ARBA" id="ARBA00022840"/>
    </source>
</evidence>
<dbReference type="GO" id="GO:0005524">
    <property type="term" value="F:ATP binding"/>
    <property type="evidence" value="ECO:0007669"/>
    <property type="project" value="UniProtKB-KW"/>
</dbReference>
<protein>
    <submittedName>
        <fullName evidence="5">Type IV pilus assembly protein PilB</fullName>
    </submittedName>
</protein>
<accession>A0A0G1W2J2</accession>
<keyword evidence="3" id="KW-0067">ATP-binding</keyword>
<dbReference type="SUPFAM" id="SSF160246">
    <property type="entry name" value="EspE N-terminal domain-like"/>
    <property type="match status" value="1"/>
</dbReference>
<dbReference type="InterPro" id="IPR001482">
    <property type="entry name" value="T2SS/T4SS_dom"/>
</dbReference>